<feature type="transmembrane region" description="Helical" evidence="7">
    <location>
        <begin position="6"/>
        <end position="33"/>
    </location>
</feature>
<evidence type="ECO:0000313" key="9">
    <source>
        <dbReference type="Proteomes" id="UP000028501"/>
    </source>
</evidence>
<dbReference type="PANTHER" id="PTHR33508:SF1">
    <property type="entry name" value="UPF0056 MEMBRANE PROTEIN YHCE"/>
    <property type="match status" value="1"/>
</dbReference>
<dbReference type="EMBL" id="CP006577">
    <property type="protein sequence ID" value="AIG99096.1"/>
    <property type="molecule type" value="Genomic_DNA"/>
</dbReference>
<feature type="transmembrane region" description="Helical" evidence="7">
    <location>
        <begin position="145"/>
        <end position="162"/>
    </location>
</feature>
<evidence type="ECO:0000256" key="4">
    <source>
        <dbReference type="ARBA" id="ARBA00022692"/>
    </source>
</evidence>
<gene>
    <name evidence="8" type="ORF">AFULGI_00023790</name>
</gene>
<keyword evidence="5 7" id="KW-1133">Transmembrane helix</keyword>
<comment type="similarity">
    <text evidence="2 7">Belongs to the UPF0056 (MarC) family.</text>
</comment>
<evidence type="ECO:0000256" key="6">
    <source>
        <dbReference type="ARBA" id="ARBA00023136"/>
    </source>
</evidence>
<dbReference type="KEGG" id="afg:AFULGI_00023790"/>
<dbReference type="PANTHER" id="PTHR33508">
    <property type="entry name" value="UPF0056 MEMBRANE PROTEIN YHCE"/>
    <property type="match status" value="1"/>
</dbReference>
<dbReference type="Proteomes" id="UP000028501">
    <property type="component" value="Chromosome"/>
</dbReference>
<dbReference type="GeneID" id="24795858"/>
<comment type="subcellular location">
    <subcellularLocation>
        <location evidence="1 7">Cell membrane</location>
        <topology evidence="1 7">Multi-pass membrane protein</topology>
    </subcellularLocation>
</comment>
<evidence type="ECO:0000313" key="8">
    <source>
        <dbReference type="EMBL" id="AIG99096.1"/>
    </source>
</evidence>
<feature type="transmembrane region" description="Helical" evidence="7">
    <location>
        <begin position="45"/>
        <end position="64"/>
    </location>
</feature>
<keyword evidence="3" id="KW-1003">Cell membrane</keyword>
<keyword evidence="4 7" id="KW-0812">Transmembrane</keyword>
<protein>
    <recommendedName>
        <fullName evidence="7">UPF0056 membrane protein</fullName>
    </recommendedName>
</protein>
<dbReference type="AlphaFoldDB" id="A0A075WGI2"/>
<evidence type="ECO:0000256" key="2">
    <source>
        <dbReference type="ARBA" id="ARBA00009784"/>
    </source>
</evidence>
<feature type="transmembrane region" description="Helical" evidence="7">
    <location>
        <begin position="116"/>
        <end position="139"/>
    </location>
</feature>
<dbReference type="RefSeq" id="WP_010879602.1">
    <property type="nucleotide sequence ID" value="NZ_CP006577.1"/>
</dbReference>
<accession>A0A075WGI2</accession>
<organism evidence="8 9">
    <name type="scientific">Archaeoglobus fulgidus DSM 8774</name>
    <dbReference type="NCBI Taxonomy" id="1344584"/>
    <lineage>
        <taxon>Archaea</taxon>
        <taxon>Methanobacteriati</taxon>
        <taxon>Methanobacteriota</taxon>
        <taxon>Archaeoglobi</taxon>
        <taxon>Archaeoglobales</taxon>
        <taxon>Archaeoglobaceae</taxon>
        <taxon>Archaeoglobus</taxon>
    </lineage>
</organism>
<evidence type="ECO:0000256" key="7">
    <source>
        <dbReference type="RuleBase" id="RU362048"/>
    </source>
</evidence>
<evidence type="ECO:0000256" key="5">
    <source>
        <dbReference type="ARBA" id="ARBA00022989"/>
    </source>
</evidence>
<dbReference type="Pfam" id="PF01914">
    <property type="entry name" value="MarC"/>
    <property type="match status" value="1"/>
</dbReference>
<evidence type="ECO:0000256" key="3">
    <source>
        <dbReference type="ARBA" id="ARBA00022475"/>
    </source>
</evidence>
<feature type="transmembrane region" description="Helical" evidence="7">
    <location>
        <begin position="70"/>
        <end position="95"/>
    </location>
</feature>
<evidence type="ECO:0000256" key="1">
    <source>
        <dbReference type="ARBA" id="ARBA00004651"/>
    </source>
</evidence>
<name>A0A075WGI2_ARCFL</name>
<feature type="transmembrane region" description="Helical" evidence="7">
    <location>
        <begin position="183"/>
        <end position="201"/>
    </location>
</feature>
<dbReference type="NCBIfam" id="TIGR00427">
    <property type="entry name" value="NAAT family transporter"/>
    <property type="match status" value="1"/>
</dbReference>
<dbReference type="InterPro" id="IPR002771">
    <property type="entry name" value="Multi_antbiot-R_MarC"/>
</dbReference>
<keyword evidence="6 7" id="KW-0472">Membrane</keyword>
<dbReference type="HOGENOM" id="CLU_079909_0_0_2"/>
<proteinExistence type="inferred from homology"/>
<dbReference type="GO" id="GO:0005886">
    <property type="term" value="C:plasma membrane"/>
    <property type="evidence" value="ECO:0007669"/>
    <property type="project" value="UniProtKB-SubCell"/>
</dbReference>
<sequence>MDIAGYLSFFFASFTTLFIIIDPPGNLPIFIALTERFSDEYREKISKRATIIAFLILFITMVTGGKILDYFGVSISSLKIAGGILLFISSVDILLGGTRREAYKRRAEESIDVDSIAVFPLALPLYTGPGAITAGIVLYSQAGDVVMKLLVVLSAALVYSIVRLSHIYSAPIIRLLGRSGADIAARILAIFLAAIAVEFVFDGLAEKLVSMDL</sequence>
<reference evidence="8 9" key="1">
    <citation type="submission" date="2013-07" db="EMBL/GenBank/DDBJ databases">
        <title>Genome of Archaeoglobus fulgidus.</title>
        <authorList>
            <person name="Fiebig A."/>
            <person name="Birkeland N.-K."/>
        </authorList>
    </citation>
    <scope>NUCLEOTIDE SEQUENCE [LARGE SCALE GENOMIC DNA]</scope>
    <source>
        <strain evidence="8 9">DSM 8774</strain>
    </source>
</reference>